<dbReference type="AlphaFoldDB" id="A0A1H5KQ33"/>
<dbReference type="Proteomes" id="UP000198985">
    <property type="component" value="Unassembled WGS sequence"/>
</dbReference>
<organism evidence="1 2">
    <name type="scientific">Pseudomonas migulae</name>
    <dbReference type="NCBI Taxonomy" id="78543"/>
    <lineage>
        <taxon>Bacteria</taxon>
        <taxon>Pseudomonadati</taxon>
        <taxon>Pseudomonadota</taxon>
        <taxon>Gammaproteobacteria</taxon>
        <taxon>Pseudomonadales</taxon>
        <taxon>Pseudomonadaceae</taxon>
        <taxon>Pseudomonas</taxon>
    </lineage>
</organism>
<name>A0A1H5KQ33_9PSED</name>
<dbReference type="EMBL" id="FNTY01000002">
    <property type="protein sequence ID" value="SEE66527.1"/>
    <property type="molecule type" value="Genomic_DNA"/>
</dbReference>
<proteinExistence type="predicted"/>
<gene>
    <name evidence="1" type="ORF">SAMN04490194_3378</name>
</gene>
<reference evidence="1 2" key="1">
    <citation type="submission" date="2016-10" db="EMBL/GenBank/DDBJ databases">
        <authorList>
            <person name="de Groot N.N."/>
        </authorList>
    </citation>
    <scope>NUCLEOTIDE SEQUENCE [LARGE SCALE GENOMIC DNA]</scope>
    <source>
        <strain evidence="1 2">BS3662</strain>
    </source>
</reference>
<accession>A0A1H5KQ33</accession>
<sequence length="44" mass="4961">MSCYLDTIIHPFWGALGHFVAHGECHADLKITSFLVETPFQLIT</sequence>
<evidence type="ECO:0000313" key="2">
    <source>
        <dbReference type="Proteomes" id="UP000198985"/>
    </source>
</evidence>
<protein>
    <submittedName>
        <fullName evidence="1">Uncharacterized protein</fullName>
    </submittedName>
</protein>
<evidence type="ECO:0000313" key="1">
    <source>
        <dbReference type="EMBL" id="SEE66527.1"/>
    </source>
</evidence>